<keyword evidence="3 5" id="KW-0067">ATP-binding</keyword>
<dbReference type="PANTHER" id="PTHR42781:SF4">
    <property type="entry name" value="SPERMIDINE_PUTRESCINE IMPORT ATP-BINDING PROTEIN POTA"/>
    <property type="match status" value="1"/>
</dbReference>
<gene>
    <name evidence="5" type="ORF">CGZ93_14565</name>
</gene>
<evidence type="ECO:0000256" key="1">
    <source>
        <dbReference type="ARBA" id="ARBA00022448"/>
    </source>
</evidence>
<dbReference type="InterPro" id="IPR003439">
    <property type="entry name" value="ABC_transporter-like_ATP-bd"/>
</dbReference>
<dbReference type="GO" id="GO:0016887">
    <property type="term" value="F:ATP hydrolysis activity"/>
    <property type="evidence" value="ECO:0007669"/>
    <property type="project" value="InterPro"/>
</dbReference>
<dbReference type="Pfam" id="PF03459">
    <property type="entry name" value="TOBE"/>
    <property type="match status" value="1"/>
</dbReference>
<dbReference type="InterPro" id="IPR017871">
    <property type="entry name" value="ABC_transporter-like_CS"/>
</dbReference>
<keyword evidence="2" id="KW-0547">Nucleotide-binding</keyword>
<accession>A0A255GSR5</accession>
<evidence type="ECO:0000259" key="4">
    <source>
        <dbReference type="PROSITE" id="PS50893"/>
    </source>
</evidence>
<keyword evidence="1" id="KW-0813">Transport</keyword>
<evidence type="ECO:0000313" key="5">
    <source>
        <dbReference type="EMBL" id="OYO18641.1"/>
    </source>
</evidence>
<reference evidence="5 6" key="1">
    <citation type="submission" date="2017-07" db="EMBL/GenBank/DDBJ databases">
        <title>Draft whole genome sequences of clinical Proprionibacteriaceae strains.</title>
        <authorList>
            <person name="Bernier A.-M."/>
            <person name="Bernard K."/>
            <person name="Domingo M.-C."/>
        </authorList>
    </citation>
    <scope>NUCLEOTIDE SEQUENCE [LARGE SCALE GENOMIC DNA]</scope>
    <source>
        <strain evidence="5 6">NML 130396</strain>
    </source>
</reference>
<dbReference type="InterPro" id="IPR005116">
    <property type="entry name" value="Transp-assoc_OB_typ1"/>
</dbReference>
<dbReference type="InterPro" id="IPR008995">
    <property type="entry name" value="Mo/tungstate-bd_C_term_dom"/>
</dbReference>
<dbReference type="InterPro" id="IPR027417">
    <property type="entry name" value="P-loop_NTPase"/>
</dbReference>
<feature type="domain" description="ABC transporter" evidence="4">
    <location>
        <begin position="6"/>
        <end position="229"/>
    </location>
</feature>
<dbReference type="Proteomes" id="UP000216311">
    <property type="component" value="Unassembled WGS sequence"/>
</dbReference>
<comment type="caution">
    <text evidence="5">The sequence shown here is derived from an EMBL/GenBank/DDBJ whole genome shotgun (WGS) entry which is preliminary data.</text>
</comment>
<dbReference type="GO" id="GO:0005524">
    <property type="term" value="F:ATP binding"/>
    <property type="evidence" value="ECO:0007669"/>
    <property type="project" value="UniProtKB-KW"/>
</dbReference>
<dbReference type="PROSITE" id="PS00211">
    <property type="entry name" value="ABC_TRANSPORTER_1"/>
    <property type="match status" value="1"/>
</dbReference>
<dbReference type="Gene3D" id="3.40.50.300">
    <property type="entry name" value="P-loop containing nucleotide triphosphate hydrolases"/>
    <property type="match status" value="1"/>
</dbReference>
<evidence type="ECO:0000256" key="3">
    <source>
        <dbReference type="ARBA" id="ARBA00022840"/>
    </source>
</evidence>
<dbReference type="InterPro" id="IPR003593">
    <property type="entry name" value="AAA+_ATPase"/>
</dbReference>
<dbReference type="SUPFAM" id="SSF52540">
    <property type="entry name" value="P-loop containing nucleoside triphosphate hydrolases"/>
    <property type="match status" value="1"/>
</dbReference>
<dbReference type="InterPro" id="IPR050093">
    <property type="entry name" value="ABC_SmlMolc_Importer"/>
</dbReference>
<evidence type="ECO:0000313" key="6">
    <source>
        <dbReference type="Proteomes" id="UP000216311"/>
    </source>
</evidence>
<protein>
    <submittedName>
        <fullName evidence="5">Molybdenum ABC transporter ATP-binding protein</fullName>
    </submittedName>
</protein>
<dbReference type="AlphaFoldDB" id="A0A255GSR5"/>
<dbReference type="Pfam" id="PF00005">
    <property type="entry name" value="ABC_tran"/>
    <property type="match status" value="1"/>
</dbReference>
<dbReference type="PANTHER" id="PTHR42781">
    <property type="entry name" value="SPERMIDINE/PUTRESCINE IMPORT ATP-BINDING PROTEIN POTA"/>
    <property type="match status" value="1"/>
</dbReference>
<evidence type="ECO:0000256" key="2">
    <source>
        <dbReference type="ARBA" id="ARBA00022741"/>
    </source>
</evidence>
<keyword evidence="6" id="KW-1185">Reference proteome</keyword>
<dbReference type="RefSeq" id="WP_094364874.1">
    <property type="nucleotide sequence ID" value="NZ_NMVQ01000043.1"/>
</dbReference>
<dbReference type="SMART" id="SM00382">
    <property type="entry name" value="AAA"/>
    <property type="match status" value="1"/>
</dbReference>
<proteinExistence type="predicted"/>
<name>A0A255GSR5_9ACTN</name>
<dbReference type="PROSITE" id="PS50893">
    <property type="entry name" value="ABC_TRANSPORTER_2"/>
    <property type="match status" value="1"/>
</dbReference>
<organism evidence="5 6">
    <name type="scientific">Enemella dayhoffiae</name>
    <dbReference type="NCBI Taxonomy" id="2016507"/>
    <lineage>
        <taxon>Bacteria</taxon>
        <taxon>Bacillati</taxon>
        <taxon>Actinomycetota</taxon>
        <taxon>Actinomycetes</taxon>
        <taxon>Propionibacteriales</taxon>
        <taxon>Propionibacteriaceae</taxon>
        <taxon>Enemella</taxon>
    </lineage>
</organism>
<sequence>MSWFEARVRLAQRGLDASLELAEGEVAVLIGPNGSGKSSLLKVVSGLLTPDEARVRLAGRDLDRVPAHRRRVVQLTQQPKLFPHLSLLDNVAFAPRAAGTSRQRAAERAKEFLALVGIPELAQRRPVEVSGGQAQRAAIARALAAEPQLLLLDEPFAALDVEVAAELRQVLRRVLRETGRTTVLVTHDLLDALALAERILVLEQGKLVEQGPLREILSRPRSRFGARFAGVNLVAGELWGTELRSGDGVVLGRPPTPAAAPGASGVALFRPAAVSVHLQPPHGSPRNSWLVRLAGVEAYAEGVRLRGTHQELGELSADITAAAAAELNLTIGDGCWFVVKAQEVELLER</sequence>
<dbReference type="OrthoDB" id="3180400at2"/>
<dbReference type="Gene3D" id="2.40.50.100">
    <property type="match status" value="1"/>
</dbReference>
<dbReference type="SUPFAM" id="SSF50331">
    <property type="entry name" value="MOP-like"/>
    <property type="match status" value="1"/>
</dbReference>
<dbReference type="EMBL" id="NMVQ01000043">
    <property type="protein sequence ID" value="OYO18641.1"/>
    <property type="molecule type" value="Genomic_DNA"/>
</dbReference>